<proteinExistence type="predicted"/>
<keyword evidence="3" id="KW-1185">Reference proteome</keyword>
<feature type="compositionally biased region" description="Basic and acidic residues" evidence="1">
    <location>
        <begin position="86"/>
        <end position="101"/>
    </location>
</feature>
<feature type="compositionally biased region" description="Pro residues" evidence="1">
    <location>
        <begin position="120"/>
        <end position="131"/>
    </location>
</feature>
<reference evidence="2" key="1">
    <citation type="submission" date="2022-12" db="EMBL/GenBank/DDBJ databases">
        <authorList>
            <person name="Alioto T."/>
            <person name="Alioto T."/>
            <person name="Gomez Garrido J."/>
        </authorList>
    </citation>
    <scope>NUCLEOTIDE SEQUENCE</scope>
</reference>
<protein>
    <submittedName>
        <fullName evidence="2">Uncharacterized protein</fullName>
    </submittedName>
</protein>
<dbReference type="EMBL" id="OX395144">
    <property type="protein sequence ID" value="CAI5798833.1"/>
    <property type="molecule type" value="Genomic_DNA"/>
</dbReference>
<evidence type="ECO:0000256" key="1">
    <source>
        <dbReference type="SAM" id="MobiDB-lite"/>
    </source>
</evidence>
<dbReference type="Proteomes" id="UP001178461">
    <property type="component" value="Chromosome 18"/>
</dbReference>
<sequence>MWRQEDSLYSGQKRLLRRKTMKEAGVNWSQPLEIVGRGLGNQQQPSGAGKPSKIRRREARQYEGGKAPTSGREPFPNIYFALAKSLEGRGEHQDHASRDEAPAPAPGTKIDRPSRRFPAVPDPRLPHPPSVPRAGMAPTRPYLAQKQQPRLPPIQKTSQVIPEPGETLAAASVPGRSGWSPDARTEEFRVGQLIRSARRRLSLGAAASREGLEPRQRPLASQGITSAPLWLLLKPPSHK</sequence>
<name>A0AA35PUW0_9SAUR</name>
<gene>
    <name evidence="2" type="ORF">PODLI_1B036913</name>
</gene>
<feature type="region of interest" description="Disordered" evidence="1">
    <location>
        <begin position="35"/>
        <end position="137"/>
    </location>
</feature>
<evidence type="ECO:0000313" key="3">
    <source>
        <dbReference type="Proteomes" id="UP001178461"/>
    </source>
</evidence>
<dbReference type="AlphaFoldDB" id="A0AA35PUW0"/>
<organism evidence="2 3">
    <name type="scientific">Podarcis lilfordi</name>
    <name type="common">Lilford's wall lizard</name>
    <dbReference type="NCBI Taxonomy" id="74358"/>
    <lineage>
        <taxon>Eukaryota</taxon>
        <taxon>Metazoa</taxon>
        <taxon>Chordata</taxon>
        <taxon>Craniata</taxon>
        <taxon>Vertebrata</taxon>
        <taxon>Euteleostomi</taxon>
        <taxon>Lepidosauria</taxon>
        <taxon>Squamata</taxon>
        <taxon>Bifurcata</taxon>
        <taxon>Unidentata</taxon>
        <taxon>Episquamata</taxon>
        <taxon>Laterata</taxon>
        <taxon>Lacertibaenia</taxon>
        <taxon>Lacertidae</taxon>
        <taxon>Podarcis</taxon>
    </lineage>
</organism>
<accession>A0AA35PUW0</accession>
<feature type="region of interest" description="Disordered" evidence="1">
    <location>
        <begin position="1"/>
        <end position="23"/>
    </location>
</feature>
<evidence type="ECO:0000313" key="2">
    <source>
        <dbReference type="EMBL" id="CAI5798833.1"/>
    </source>
</evidence>